<reference evidence="1" key="1">
    <citation type="submission" date="2018-10" db="EMBL/GenBank/DDBJ databases">
        <authorList>
            <person name="Gruber-Vodicka H."/>
            <person name="Jaeckle O."/>
        </authorList>
    </citation>
    <scope>NUCLEOTIDE SEQUENCE</scope>
</reference>
<protein>
    <submittedName>
        <fullName evidence="1">Uncharacterized protein</fullName>
    </submittedName>
</protein>
<accession>A0A484H759</accession>
<gene>
    <name evidence="1" type="ORF">RIEGSTA812A_PEG_16</name>
</gene>
<organism evidence="1">
    <name type="scientific">invertebrate metagenome</name>
    <dbReference type="NCBI Taxonomy" id="1711999"/>
    <lineage>
        <taxon>unclassified sequences</taxon>
        <taxon>metagenomes</taxon>
        <taxon>organismal metagenomes</taxon>
    </lineage>
</organism>
<sequence length="52" mass="5871">MNNPLLARRESVRLQVIRHNEYDSMTERIRAASAEIYAGVLATVSESTELHA</sequence>
<evidence type="ECO:0000313" key="1">
    <source>
        <dbReference type="EMBL" id="VBB68543.1"/>
    </source>
</evidence>
<dbReference type="EMBL" id="LR026963">
    <property type="protein sequence ID" value="VBB68543.1"/>
    <property type="molecule type" value="Genomic_DNA"/>
</dbReference>
<proteinExistence type="predicted"/>
<dbReference type="AlphaFoldDB" id="A0A484H759"/>
<name>A0A484H759_9ZZZZ</name>